<feature type="non-terminal residue" evidence="1">
    <location>
        <position position="275"/>
    </location>
</feature>
<dbReference type="Proteomes" id="UP001189429">
    <property type="component" value="Unassembled WGS sequence"/>
</dbReference>
<accession>A0ABN9R5J6</accession>
<name>A0ABN9R5J6_9DINO</name>
<reference evidence="1" key="1">
    <citation type="submission" date="2023-10" db="EMBL/GenBank/DDBJ databases">
        <authorList>
            <person name="Chen Y."/>
            <person name="Shah S."/>
            <person name="Dougan E. K."/>
            <person name="Thang M."/>
            <person name="Chan C."/>
        </authorList>
    </citation>
    <scope>NUCLEOTIDE SEQUENCE [LARGE SCALE GENOMIC DNA]</scope>
</reference>
<sequence length="275" mass="30556">MAAPNAAPAGAAGLVVWPPGDCFRLVRLLEARCLAATAATCRSTSAQLQGALSGGARAIEGGSTAQRSRTMLEAQQALADLDGALGEAEALRAPPAGLGPRAAEPPPLRWQSAWENLQLLEESLHTEMRYVYGPDWEMKPGKLVSLKGTWLKTNTRFSWELSGVQKLYLPQGVIMPVMQIGRVADRRELQRHEWVSQHLRVWMRPPIIRTLESRCDVWFVYWPHWQDQGVAIVPTMDTWLKRSTQMSGELQPFELVYVPRGLAVRLACAPEPVEE</sequence>
<dbReference type="EMBL" id="CAUYUJ010005435">
    <property type="protein sequence ID" value="CAK0813624.1"/>
    <property type="molecule type" value="Genomic_DNA"/>
</dbReference>
<gene>
    <name evidence="1" type="ORF">PCOR1329_LOCUS17483</name>
</gene>
<evidence type="ECO:0000313" key="2">
    <source>
        <dbReference type="Proteomes" id="UP001189429"/>
    </source>
</evidence>
<protein>
    <submittedName>
        <fullName evidence="1">Uncharacterized protein</fullName>
    </submittedName>
</protein>
<proteinExistence type="predicted"/>
<evidence type="ECO:0000313" key="1">
    <source>
        <dbReference type="EMBL" id="CAK0813624.1"/>
    </source>
</evidence>
<comment type="caution">
    <text evidence="1">The sequence shown here is derived from an EMBL/GenBank/DDBJ whole genome shotgun (WGS) entry which is preliminary data.</text>
</comment>
<keyword evidence="2" id="KW-1185">Reference proteome</keyword>
<organism evidence="1 2">
    <name type="scientific">Prorocentrum cordatum</name>
    <dbReference type="NCBI Taxonomy" id="2364126"/>
    <lineage>
        <taxon>Eukaryota</taxon>
        <taxon>Sar</taxon>
        <taxon>Alveolata</taxon>
        <taxon>Dinophyceae</taxon>
        <taxon>Prorocentrales</taxon>
        <taxon>Prorocentraceae</taxon>
        <taxon>Prorocentrum</taxon>
    </lineage>
</organism>